<reference evidence="2" key="1">
    <citation type="journal article" date="2022" name="Int. J. Mol. Sci.">
        <title>Draft Genome of Tanacetum Coccineum: Genomic Comparison of Closely Related Tanacetum-Family Plants.</title>
        <authorList>
            <person name="Yamashiro T."/>
            <person name="Shiraishi A."/>
            <person name="Nakayama K."/>
            <person name="Satake H."/>
        </authorList>
    </citation>
    <scope>NUCLEOTIDE SEQUENCE</scope>
</reference>
<dbReference type="Gene3D" id="3.30.420.10">
    <property type="entry name" value="Ribonuclease H-like superfamily/Ribonuclease H"/>
    <property type="match status" value="1"/>
</dbReference>
<dbReference type="Pfam" id="PF13456">
    <property type="entry name" value="RVT_3"/>
    <property type="match status" value="1"/>
</dbReference>
<feature type="domain" description="RNase H type-1" evidence="1">
    <location>
        <begin position="196"/>
        <end position="259"/>
    </location>
</feature>
<sequence length="259" mass="28717">MTSLKTLREVQALNGKLSKIRRFLAKSTERSLPFFKTLKGCLNKKDFWWNAEAKAFQELKSHLQSLPALTVPKPEETLILYLATATEAISVVFLTEIGHVQKPIYFVSRALQGSKINYPNLEKVALALVHAARRKVLLKPENSGRIAKWAIEIGEHEILYKPRSTIKGQILADFLAESPTVKGLHVENVISMPGKSTSAWTLFTDGASSIEGSGTGLILTDPNGQEMTYALRFNFKASNNEAEYEALVAGLELTIQMEA</sequence>
<evidence type="ECO:0000313" key="3">
    <source>
        <dbReference type="Proteomes" id="UP001151760"/>
    </source>
</evidence>
<proteinExistence type="predicted"/>
<evidence type="ECO:0000259" key="1">
    <source>
        <dbReference type="PROSITE" id="PS50879"/>
    </source>
</evidence>
<keyword evidence="2" id="KW-0695">RNA-directed DNA polymerase</keyword>
<dbReference type="SUPFAM" id="SSF56672">
    <property type="entry name" value="DNA/RNA polymerases"/>
    <property type="match status" value="1"/>
</dbReference>
<dbReference type="InterPro" id="IPR002156">
    <property type="entry name" value="RNaseH_domain"/>
</dbReference>
<comment type="caution">
    <text evidence="2">The sequence shown here is derived from an EMBL/GenBank/DDBJ whole genome shotgun (WGS) entry which is preliminary data.</text>
</comment>
<dbReference type="InterPro" id="IPR036397">
    <property type="entry name" value="RNaseH_sf"/>
</dbReference>
<dbReference type="InterPro" id="IPR043128">
    <property type="entry name" value="Rev_trsase/Diguanyl_cyclase"/>
</dbReference>
<organism evidence="2 3">
    <name type="scientific">Tanacetum coccineum</name>
    <dbReference type="NCBI Taxonomy" id="301880"/>
    <lineage>
        <taxon>Eukaryota</taxon>
        <taxon>Viridiplantae</taxon>
        <taxon>Streptophyta</taxon>
        <taxon>Embryophyta</taxon>
        <taxon>Tracheophyta</taxon>
        <taxon>Spermatophyta</taxon>
        <taxon>Magnoliopsida</taxon>
        <taxon>eudicotyledons</taxon>
        <taxon>Gunneridae</taxon>
        <taxon>Pentapetalae</taxon>
        <taxon>asterids</taxon>
        <taxon>campanulids</taxon>
        <taxon>Asterales</taxon>
        <taxon>Asteraceae</taxon>
        <taxon>Asteroideae</taxon>
        <taxon>Anthemideae</taxon>
        <taxon>Anthemidinae</taxon>
        <taxon>Tanacetum</taxon>
    </lineage>
</organism>
<dbReference type="InterPro" id="IPR012337">
    <property type="entry name" value="RNaseH-like_sf"/>
</dbReference>
<dbReference type="InterPro" id="IPR043502">
    <property type="entry name" value="DNA/RNA_pol_sf"/>
</dbReference>
<gene>
    <name evidence="2" type="ORF">Tco_0951480</name>
</gene>
<dbReference type="SUPFAM" id="SSF53098">
    <property type="entry name" value="Ribonuclease H-like"/>
    <property type="match status" value="1"/>
</dbReference>
<dbReference type="Proteomes" id="UP001151760">
    <property type="component" value="Unassembled WGS sequence"/>
</dbReference>
<dbReference type="GO" id="GO:0003964">
    <property type="term" value="F:RNA-directed DNA polymerase activity"/>
    <property type="evidence" value="ECO:0007669"/>
    <property type="project" value="UniProtKB-KW"/>
</dbReference>
<protein>
    <submittedName>
        <fullName evidence="2">Reverse transcriptase domain-containing protein</fullName>
    </submittedName>
</protein>
<dbReference type="PANTHER" id="PTHR48475">
    <property type="entry name" value="RIBONUCLEASE H"/>
    <property type="match status" value="1"/>
</dbReference>
<dbReference type="PROSITE" id="PS50879">
    <property type="entry name" value="RNASE_H_1"/>
    <property type="match status" value="1"/>
</dbReference>
<name>A0ABQ5DU92_9ASTR</name>
<evidence type="ECO:0000313" key="2">
    <source>
        <dbReference type="EMBL" id="GJT42765.1"/>
    </source>
</evidence>
<keyword evidence="2" id="KW-0808">Transferase</keyword>
<keyword evidence="2" id="KW-0548">Nucleotidyltransferase</keyword>
<dbReference type="EMBL" id="BQNB010015672">
    <property type="protein sequence ID" value="GJT42765.1"/>
    <property type="molecule type" value="Genomic_DNA"/>
</dbReference>
<reference evidence="2" key="2">
    <citation type="submission" date="2022-01" db="EMBL/GenBank/DDBJ databases">
        <authorList>
            <person name="Yamashiro T."/>
            <person name="Shiraishi A."/>
            <person name="Satake H."/>
            <person name="Nakayama K."/>
        </authorList>
    </citation>
    <scope>NUCLEOTIDE SEQUENCE</scope>
</reference>
<accession>A0ABQ5DU92</accession>
<dbReference type="PANTHER" id="PTHR48475:SF2">
    <property type="entry name" value="RIBONUCLEASE H"/>
    <property type="match status" value="1"/>
</dbReference>
<dbReference type="Gene3D" id="3.30.70.270">
    <property type="match status" value="1"/>
</dbReference>
<dbReference type="Pfam" id="PF17919">
    <property type="entry name" value="RT_RNaseH_2"/>
    <property type="match status" value="1"/>
</dbReference>
<dbReference type="InterPro" id="IPR041577">
    <property type="entry name" value="RT_RNaseH_2"/>
</dbReference>
<keyword evidence="3" id="KW-1185">Reference proteome</keyword>